<dbReference type="AlphaFoldDB" id="A0AAC8SD44"/>
<dbReference type="Proteomes" id="UP000000427">
    <property type="component" value="Chromosome"/>
</dbReference>
<dbReference type="KEGG" id="ban:BA_0448"/>
<reference evidence="1 2" key="1">
    <citation type="journal article" date="2003" name="Nature">
        <title>The genome sequence of Bacillus anthracis Ames and comparison to closely related bacteria.</title>
        <authorList>
            <person name="Read T.D."/>
            <person name="Peterson S.N."/>
            <person name="Tourasse N."/>
            <person name="Baillie L.W."/>
            <person name="Paulsen I.T."/>
            <person name="Nelson K.E."/>
            <person name="Tettelin H."/>
            <person name="Fouts D.E."/>
            <person name="Eisen J.A."/>
            <person name="Gill S.R."/>
            <person name="Holtzapple E.K."/>
            <person name="Okstad O.A."/>
            <person name="Helgason E."/>
            <person name="Rilstone J."/>
            <person name="Wu M."/>
            <person name="Kolonay J.F."/>
            <person name="Beanan M.J."/>
            <person name="Dodson R.J."/>
            <person name="Brinkac L.M."/>
            <person name="Gwinn M."/>
            <person name="DeBoy R.T."/>
            <person name="Madpu R."/>
            <person name="Daugherty S.C."/>
            <person name="Durkin A.S."/>
            <person name="Haft D.H."/>
            <person name="Nelson W.C."/>
            <person name="Peterson J.D."/>
            <person name="Pop M."/>
            <person name="Khouri H.M."/>
            <person name="Radune D."/>
            <person name="Benton J.L."/>
            <person name="Mahamoud Y."/>
            <person name="Jiang L."/>
            <person name="Hance I.R."/>
            <person name="Weidman J.F."/>
            <person name="Berry K.J."/>
            <person name="Plaut R.D."/>
            <person name="Wolf A.M."/>
            <person name="Watkins K.L."/>
            <person name="Nierman W.C."/>
            <person name="Hazen A."/>
            <person name="Cline R."/>
            <person name="Redmond C."/>
            <person name="Thwaite J.E."/>
            <person name="White O."/>
            <person name="Salzberg S.L."/>
            <person name="Thomason B."/>
            <person name="Friedlander A.M."/>
            <person name="Koehler T.M."/>
            <person name="Hanna P.C."/>
            <person name="Kolsto A.B."/>
            <person name="Fraser C.M."/>
        </authorList>
    </citation>
    <scope>NUCLEOTIDE SEQUENCE [LARGE SCALE GENOMIC DNA]</scope>
    <source>
        <strain evidence="2">Ames / isolate Porton</strain>
    </source>
</reference>
<accession>A0AAC8SD44</accession>
<dbReference type="EMBL" id="AE016879">
    <property type="protein sequence ID" value="AAP24476.1"/>
    <property type="molecule type" value="Genomic_DNA"/>
</dbReference>
<gene>
    <name evidence="1" type="ordered locus">BA_0448</name>
</gene>
<evidence type="ECO:0000313" key="2">
    <source>
        <dbReference type="Proteomes" id="UP000000427"/>
    </source>
</evidence>
<sequence length="61" mass="7038">MKRIGINDKCIGCGAEVDDPECECEWRTCSCCGYPDCFVYEEGRYYHCKNCDHSTDPGHYM</sequence>
<proteinExistence type="predicted"/>
<name>A0AAC8SD44_BACAN</name>
<evidence type="ECO:0000313" key="1">
    <source>
        <dbReference type="EMBL" id="AAP24476.1"/>
    </source>
</evidence>
<protein>
    <submittedName>
        <fullName evidence="1">Uncharacterized protein</fullName>
    </submittedName>
</protein>
<organism evidence="1 2">
    <name type="scientific">Bacillus anthracis</name>
    <name type="common">anthrax bacterium</name>
    <dbReference type="NCBI Taxonomy" id="1392"/>
    <lineage>
        <taxon>Bacteria</taxon>
        <taxon>Bacillati</taxon>
        <taxon>Bacillota</taxon>
        <taxon>Bacilli</taxon>
        <taxon>Bacillales</taxon>
        <taxon>Bacillaceae</taxon>
        <taxon>Bacillus</taxon>
        <taxon>Bacillus cereus group</taxon>
    </lineage>
</organism>